<reference evidence="3" key="1">
    <citation type="journal article" date="2019" name="Int. J. Syst. Evol. Microbiol.">
        <title>The Global Catalogue of Microorganisms (GCM) 10K type strain sequencing project: providing services to taxonomists for standard genome sequencing and annotation.</title>
        <authorList>
            <consortium name="The Broad Institute Genomics Platform"/>
            <consortium name="The Broad Institute Genome Sequencing Center for Infectious Disease"/>
            <person name="Wu L."/>
            <person name="Ma J."/>
        </authorList>
    </citation>
    <scope>NUCLEOTIDE SEQUENCE [LARGE SCALE GENOMIC DNA]</scope>
    <source>
        <strain evidence="3">CGMCC 1.6375</strain>
    </source>
</reference>
<dbReference type="RefSeq" id="WP_019942887.1">
    <property type="nucleotide sequence ID" value="NZ_BMLI01000001.1"/>
</dbReference>
<dbReference type="Proteomes" id="UP000632339">
    <property type="component" value="Unassembled WGS sequence"/>
</dbReference>
<accession>A0ABQ2I0Y8</accession>
<organism evidence="2 3">
    <name type="scientific">Dyadobacter beijingensis</name>
    <dbReference type="NCBI Taxonomy" id="365489"/>
    <lineage>
        <taxon>Bacteria</taxon>
        <taxon>Pseudomonadati</taxon>
        <taxon>Bacteroidota</taxon>
        <taxon>Cytophagia</taxon>
        <taxon>Cytophagales</taxon>
        <taxon>Spirosomataceae</taxon>
        <taxon>Dyadobacter</taxon>
    </lineage>
</organism>
<keyword evidence="1" id="KW-0812">Transmembrane</keyword>
<name>A0ABQ2I0Y8_9BACT</name>
<keyword evidence="3" id="KW-1185">Reference proteome</keyword>
<feature type="transmembrane region" description="Helical" evidence="1">
    <location>
        <begin position="6"/>
        <end position="23"/>
    </location>
</feature>
<evidence type="ECO:0000313" key="2">
    <source>
        <dbReference type="EMBL" id="GGM95681.1"/>
    </source>
</evidence>
<protein>
    <recommendedName>
        <fullName evidence="4">SGNH/GDSL hydrolase family protein</fullName>
    </recommendedName>
</protein>
<dbReference type="EMBL" id="BMLI01000001">
    <property type="protein sequence ID" value="GGM95681.1"/>
    <property type="molecule type" value="Genomic_DNA"/>
</dbReference>
<keyword evidence="1" id="KW-1133">Transmembrane helix</keyword>
<evidence type="ECO:0000313" key="3">
    <source>
        <dbReference type="Proteomes" id="UP000632339"/>
    </source>
</evidence>
<evidence type="ECO:0008006" key="4">
    <source>
        <dbReference type="Google" id="ProtNLM"/>
    </source>
</evidence>
<sequence length="350" mass="39592">MKKTNFQAACLAGTLVILFLIGWESYLRNRGFTLSYNDDESLWAHTRQQIYDATPAGPVIVGTSRAKFDIDLQTWEGITGQSPVQLGIVGTTPRPVLQDLADDPAFKGTVIVDVMEPLFFQPDGSFAETSAKKRLDYYPKWSLSQQAGFFINQPLENHLMFLDEERYSVNALIKRLPIASRPGVFVFPVFPMEFEYVQPNRQTSFTENFLKDTTAQREVRDVWTRMGLTSAKRGVSGDTLAHIIRSVAQAVGKIRARGGEVLLVRFPSSDAVWNAEQQAYPRALYWERLVKETGVAGIHFADYPELSRYKCPEWSHLTPADARAFTKDLARIIETKTKWSLQNAVSHHNP</sequence>
<proteinExistence type="predicted"/>
<keyword evidence="1" id="KW-0472">Membrane</keyword>
<gene>
    <name evidence="2" type="ORF">GCM10010967_31470</name>
</gene>
<evidence type="ECO:0000256" key="1">
    <source>
        <dbReference type="SAM" id="Phobius"/>
    </source>
</evidence>
<comment type="caution">
    <text evidence="2">The sequence shown here is derived from an EMBL/GenBank/DDBJ whole genome shotgun (WGS) entry which is preliminary data.</text>
</comment>